<evidence type="ECO:0000313" key="3">
    <source>
        <dbReference type="Proteomes" id="UP001362999"/>
    </source>
</evidence>
<evidence type="ECO:0000313" key="2">
    <source>
        <dbReference type="EMBL" id="KAK7022204.1"/>
    </source>
</evidence>
<name>A0AAW0B937_9AGAR</name>
<accession>A0AAW0B937</accession>
<proteinExistence type="predicted"/>
<dbReference type="AlphaFoldDB" id="A0AAW0B937"/>
<dbReference type="Proteomes" id="UP001362999">
    <property type="component" value="Unassembled WGS sequence"/>
</dbReference>
<gene>
    <name evidence="2" type="ORF">R3P38DRAFT_3195587</name>
</gene>
<sequence length="160" mass="17749">MNFYPHDILIVVRFVEQSINTLCAYVLVQAHDAEVREFVCSAMNTQNSRSMPSLSNPVAVYSAPVSDAPKLTPRPPKTSRWRAPISRPIPYGIDRPALDSPYDNLTQSQPTIRSPAAFVDAATSPSPPNHPQHGASITPDSSRHPRLPCAQVDWDLHRRT</sequence>
<evidence type="ECO:0000256" key="1">
    <source>
        <dbReference type="SAM" id="MobiDB-lite"/>
    </source>
</evidence>
<feature type="region of interest" description="Disordered" evidence="1">
    <location>
        <begin position="117"/>
        <end position="160"/>
    </location>
</feature>
<protein>
    <submittedName>
        <fullName evidence="2">Uncharacterized protein</fullName>
    </submittedName>
</protein>
<reference evidence="2 3" key="1">
    <citation type="journal article" date="2024" name="J Genomics">
        <title>Draft genome sequencing and assembly of Favolaschia claudopus CIRM-BRFM 2984 isolated from oak limbs.</title>
        <authorList>
            <person name="Navarro D."/>
            <person name="Drula E."/>
            <person name="Chaduli D."/>
            <person name="Cazenave R."/>
            <person name="Ahrendt S."/>
            <person name="Wang J."/>
            <person name="Lipzen A."/>
            <person name="Daum C."/>
            <person name="Barry K."/>
            <person name="Grigoriev I.V."/>
            <person name="Favel A."/>
            <person name="Rosso M.N."/>
            <person name="Martin F."/>
        </authorList>
    </citation>
    <scope>NUCLEOTIDE SEQUENCE [LARGE SCALE GENOMIC DNA]</scope>
    <source>
        <strain evidence="2 3">CIRM-BRFM 2984</strain>
    </source>
</reference>
<feature type="region of interest" description="Disordered" evidence="1">
    <location>
        <begin position="65"/>
        <end position="88"/>
    </location>
</feature>
<keyword evidence="3" id="KW-1185">Reference proteome</keyword>
<organism evidence="2 3">
    <name type="scientific">Favolaschia claudopus</name>
    <dbReference type="NCBI Taxonomy" id="2862362"/>
    <lineage>
        <taxon>Eukaryota</taxon>
        <taxon>Fungi</taxon>
        <taxon>Dikarya</taxon>
        <taxon>Basidiomycota</taxon>
        <taxon>Agaricomycotina</taxon>
        <taxon>Agaricomycetes</taxon>
        <taxon>Agaricomycetidae</taxon>
        <taxon>Agaricales</taxon>
        <taxon>Marasmiineae</taxon>
        <taxon>Mycenaceae</taxon>
        <taxon>Favolaschia</taxon>
    </lineage>
</organism>
<dbReference type="EMBL" id="JAWWNJ010000037">
    <property type="protein sequence ID" value="KAK7022204.1"/>
    <property type="molecule type" value="Genomic_DNA"/>
</dbReference>
<comment type="caution">
    <text evidence="2">The sequence shown here is derived from an EMBL/GenBank/DDBJ whole genome shotgun (WGS) entry which is preliminary data.</text>
</comment>